<keyword evidence="2" id="KW-1133">Transmembrane helix</keyword>
<reference evidence="3" key="1">
    <citation type="submission" date="2020-07" db="EMBL/GenBank/DDBJ databases">
        <title>Genome sequence and genetic diversity analysis of an under-domesticated orphan crop, white fonio (Digitaria exilis).</title>
        <authorList>
            <person name="Bennetzen J.L."/>
            <person name="Chen S."/>
            <person name="Ma X."/>
            <person name="Wang X."/>
            <person name="Yssel A.E.J."/>
            <person name="Chaluvadi S.R."/>
            <person name="Johnson M."/>
            <person name="Gangashetty P."/>
            <person name="Hamidou F."/>
            <person name="Sanogo M.D."/>
            <person name="Zwaenepoel A."/>
            <person name="Wallace J."/>
            <person name="Van De Peer Y."/>
            <person name="Van Deynze A."/>
        </authorList>
    </citation>
    <scope>NUCLEOTIDE SEQUENCE</scope>
    <source>
        <tissue evidence="3">Leaves</tissue>
    </source>
</reference>
<evidence type="ECO:0000313" key="3">
    <source>
        <dbReference type="EMBL" id="KAF8732166.1"/>
    </source>
</evidence>
<evidence type="ECO:0000256" key="1">
    <source>
        <dbReference type="SAM" id="MobiDB-lite"/>
    </source>
</evidence>
<gene>
    <name evidence="3" type="ORF">HU200_016135</name>
</gene>
<protein>
    <submittedName>
        <fullName evidence="3">Uncharacterized protein</fullName>
    </submittedName>
</protein>
<feature type="region of interest" description="Disordered" evidence="1">
    <location>
        <begin position="1"/>
        <end position="123"/>
    </location>
</feature>
<feature type="transmembrane region" description="Helical" evidence="2">
    <location>
        <begin position="346"/>
        <end position="365"/>
    </location>
</feature>
<evidence type="ECO:0000256" key="2">
    <source>
        <dbReference type="SAM" id="Phobius"/>
    </source>
</evidence>
<organism evidence="3 4">
    <name type="scientific">Digitaria exilis</name>
    <dbReference type="NCBI Taxonomy" id="1010633"/>
    <lineage>
        <taxon>Eukaryota</taxon>
        <taxon>Viridiplantae</taxon>
        <taxon>Streptophyta</taxon>
        <taxon>Embryophyta</taxon>
        <taxon>Tracheophyta</taxon>
        <taxon>Spermatophyta</taxon>
        <taxon>Magnoliopsida</taxon>
        <taxon>Liliopsida</taxon>
        <taxon>Poales</taxon>
        <taxon>Poaceae</taxon>
        <taxon>PACMAD clade</taxon>
        <taxon>Panicoideae</taxon>
        <taxon>Panicodae</taxon>
        <taxon>Paniceae</taxon>
        <taxon>Anthephorinae</taxon>
        <taxon>Digitaria</taxon>
    </lineage>
</organism>
<keyword evidence="4" id="KW-1185">Reference proteome</keyword>
<feature type="transmembrane region" description="Helical" evidence="2">
    <location>
        <begin position="289"/>
        <end position="307"/>
    </location>
</feature>
<comment type="caution">
    <text evidence="3">The sequence shown here is derived from an EMBL/GenBank/DDBJ whole genome shotgun (WGS) entry which is preliminary data.</text>
</comment>
<feature type="compositionally biased region" description="Pro residues" evidence="1">
    <location>
        <begin position="95"/>
        <end position="104"/>
    </location>
</feature>
<dbReference type="OrthoDB" id="693312at2759"/>
<keyword evidence="2" id="KW-0812">Transmembrane</keyword>
<feature type="transmembrane region" description="Helical" evidence="2">
    <location>
        <begin position="313"/>
        <end position="334"/>
    </location>
</feature>
<feature type="compositionally biased region" description="Basic and acidic residues" evidence="1">
    <location>
        <begin position="60"/>
        <end position="69"/>
    </location>
</feature>
<sequence length="389" mass="41210">MERARSRRNSSTLPQHAAASPSPCVSDTSISSPPPRHQTLAAEEEPAVDTMHGGGGLTAEEEKGKHKSDATNPTVAGGGLRRALFASAAAAEIEAPPPSPPPPRLHALDDAASSSECLEEGEPRRAWDDAMCFAGGDGASRRRPLGPSAAVPEIEELPPSPPPSRLPAPNAAAGVWPEGLESSMEDVRRIQARLAVLRSQLAQLRVGNGEAGAGAGGGAAVGHGLGMMAEESLSTRRDRLVALRLQAEEMETFRDSLKGKASAEEFWKPVRVPHRNNSKIGGTYNWKQIVFVTAFISGLVLLIRALLPVHYLTTHTASAVGSMIFHIAIFRQLSGTSMTTKGFSRRVARFMCVCSLLLALYVFYLDLRLIGACASPSLASTPAFPSTIS</sequence>
<evidence type="ECO:0000313" key="4">
    <source>
        <dbReference type="Proteomes" id="UP000636709"/>
    </source>
</evidence>
<dbReference type="EMBL" id="JACEFO010001605">
    <property type="protein sequence ID" value="KAF8732166.1"/>
    <property type="molecule type" value="Genomic_DNA"/>
</dbReference>
<dbReference type="AlphaFoldDB" id="A0A835F9M4"/>
<accession>A0A835F9M4</accession>
<name>A0A835F9M4_9POAL</name>
<dbReference type="Proteomes" id="UP000636709">
    <property type="component" value="Unassembled WGS sequence"/>
</dbReference>
<feature type="region of interest" description="Disordered" evidence="1">
    <location>
        <begin position="151"/>
        <end position="171"/>
    </location>
</feature>
<keyword evidence="2" id="KW-0472">Membrane</keyword>
<proteinExistence type="predicted"/>